<organism evidence="10 11">
    <name type="scientific">Paracoccus fontiphilus</name>
    <dbReference type="NCBI Taxonomy" id="1815556"/>
    <lineage>
        <taxon>Bacteria</taxon>
        <taxon>Pseudomonadati</taxon>
        <taxon>Pseudomonadota</taxon>
        <taxon>Alphaproteobacteria</taxon>
        <taxon>Rhodobacterales</taxon>
        <taxon>Paracoccaceae</taxon>
        <taxon>Paracoccus</taxon>
    </lineage>
</organism>
<dbReference type="InterPro" id="IPR050835">
    <property type="entry name" value="ABC_transporter_sub-D"/>
</dbReference>
<dbReference type="Proteomes" id="UP001595557">
    <property type="component" value="Unassembled WGS sequence"/>
</dbReference>
<keyword evidence="5 10" id="KW-0067">ATP-binding</keyword>
<dbReference type="InterPro" id="IPR036640">
    <property type="entry name" value="ABC1_TM_sf"/>
</dbReference>
<evidence type="ECO:0000256" key="1">
    <source>
        <dbReference type="ARBA" id="ARBA00004651"/>
    </source>
</evidence>
<dbReference type="Pfam" id="PF00005">
    <property type="entry name" value="ABC_tran"/>
    <property type="match status" value="1"/>
</dbReference>
<dbReference type="InterPro" id="IPR027417">
    <property type="entry name" value="P-loop_NTPase"/>
</dbReference>
<protein>
    <submittedName>
        <fullName evidence="10">ATP-binding cassette domain-containing protein</fullName>
    </submittedName>
</protein>
<evidence type="ECO:0000256" key="6">
    <source>
        <dbReference type="ARBA" id="ARBA00022989"/>
    </source>
</evidence>
<feature type="transmembrane region" description="Helical" evidence="8">
    <location>
        <begin position="153"/>
        <end position="174"/>
    </location>
</feature>
<proteinExistence type="predicted"/>
<evidence type="ECO:0000313" key="10">
    <source>
        <dbReference type="EMBL" id="MFC3169453.1"/>
    </source>
</evidence>
<feature type="transmembrane region" description="Helical" evidence="8">
    <location>
        <begin position="66"/>
        <end position="84"/>
    </location>
</feature>
<feature type="transmembrane region" description="Helical" evidence="8">
    <location>
        <begin position="221"/>
        <end position="243"/>
    </location>
</feature>
<name>A0ABV7IFT4_9RHOB</name>
<feature type="domain" description="ABC transporter" evidence="9">
    <location>
        <begin position="412"/>
        <end position="638"/>
    </location>
</feature>
<evidence type="ECO:0000256" key="2">
    <source>
        <dbReference type="ARBA" id="ARBA00022448"/>
    </source>
</evidence>
<keyword evidence="2" id="KW-0813">Transport</keyword>
<evidence type="ECO:0000256" key="4">
    <source>
        <dbReference type="ARBA" id="ARBA00022741"/>
    </source>
</evidence>
<dbReference type="SUPFAM" id="SSF90123">
    <property type="entry name" value="ABC transporter transmembrane region"/>
    <property type="match status" value="1"/>
</dbReference>
<evidence type="ECO:0000256" key="5">
    <source>
        <dbReference type="ARBA" id="ARBA00022840"/>
    </source>
</evidence>
<dbReference type="EMBL" id="JBHRTE010000065">
    <property type="protein sequence ID" value="MFC3169453.1"/>
    <property type="molecule type" value="Genomic_DNA"/>
</dbReference>
<keyword evidence="7 8" id="KW-0472">Membrane</keyword>
<dbReference type="Gene3D" id="1.20.1560.10">
    <property type="entry name" value="ABC transporter type 1, transmembrane domain"/>
    <property type="match status" value="1"/>
</dbReference>
<dbReference type="GO" id="GO:0005524">
    <property type="term" value="F:ATP binding"/>
    <property type="evidence" value="ECO:0007669"/>
    <property type="project" value="UniProtKB-KW"/>
</dbReference>
<comment type="subcellular location">
    <subcellularLocation>
        <location evidence="1">Cell membrane</location>
        <topology evidence="1">Multi-pass membrane protein</topology>
    </subcellularLocation>
</comment>
<evidence type="ECO:0000313" key="11">
    <source>
        <dbReference type="Proteomes" id="UP001595557"/>
    </source>
</evidence>
<evidence type="ECO:0000256" key="7">
    <source>
        <dbReference type="ARBA" id="ARBA00023136"/>
    </source>
</evidence>
<dbReference type="InterPro" id="IPR003593">
    <property type="entry name" value="AAA+_ATPase"/>
</dbReference>
<dbReference type="InterPro" id="IPR003439">
    <property type="entry name" value="ABC_transporter-like_ATP-bd"/>
</dbReference>
<keyword evidence="6 8" id="KW-1133">Transmembrane helix</keyword>
<dbReference type="SMART" id="SM00382">
    <property type="entry name" value="AAA"/>
    <property type="match status" value="1"/>
</dbReference>
<dbReference type="InterPro" id="IPR017871">
    <property type="entry name" value="ABC_transporter-like_CS"/>
</dbReference>
<evidence type="ECO:0000256" key="3">
    <source>
        <dbReference type="ARBA" id="ARBA00022692"/>
    </source>
</evidence>
<accession>A0ABV7IFT4</accession>
<keyword evidence="11" id="KW-1185">Reference proteome</keyword>
<feature type="transmembrane region" description="Helical" evidence="8">
    <location>
        <begin position="23"/>
        <end position="46"/>
    </location>
</feature>
<comment type="caution">
    <text evidence="10">The sequence shown here is derived from an EMBL/GenBank/DDBJ whole genome shotgun (WGS) entry which is preliminary data.</text>
</comment>
<evidence type="ECO:0000256" key="8">
    <source>
        <dbReference type="SAM" id="Phobius"/>
    </source>
</evidence>
<dbReference type="SUPFAM" id="SSF52540">
    <property type="entry name" value="P-loop containing nucleoside triphosphate hydrolases"/>
    <property type="match status" value="1"/>
</dbReference>
<dbReference type="PANTHER" id="PTHR11384:SF59">
    <property type="entry name" value="LYSOSOMAL COBALAMIN TRANSPORTER ABCD4"/>
    <property type="match status" value="1"/>
</dbReference>
<sequence length="640" mass="70308">MKRLSGYWGLLSAYWISERWREAWVLTVIVFAITTLLSKFSVWVAVASADFVASLADFHDTDASDGPVHAVLWAAAVYLTIFLARTGGVALRHLVSATLHRRARGWLVGRFNDAILADERIAFDLMSDRSELGGKARMPDAIDQRIDECSGNVYGGLIGLTTGLWGAVSSIYFVSEALFDRSRSVAFLDHWGALANAALERRFGPGLSVHVDLVPGESGSALLALTLVAIYVPSMTFIAWRLGRVIEQLSLERQRRDGAWRGEWGSLLNRVGHLAAARGQAAQSRINGRLYADLDRTWGRQNRLDAGMMMFTHVCKFLSGRLLAYLPALPSFMAGRMSFRDFVASSELTAELIEDMSWFINVMPAIAMLRANVARLTELARAVERVQARQDFYAETGISRFQRLRSPAGPVLALEGLRLHHRGHDTSAFLTVRQLHLHPGDCVFLSGRNGCGKSSLMKAIAGLWPYGEGRVSLRKGARLFLAGQETDLPDRLTLKGLVTYPEHPEQHSDIAVAAVLSQADLGGFITCLGDDLHGGRNWRDVLSGGQKQRLVLARILLARPDVLLLDEATAAMDVEAAMNFHLTLREHLPQAAILSVLHGDDPPCDPDGAPFYSAALEIRNGMADLRPIMADEPAVRLAAE</sequence>
<dbReference type="PANTHER" id="PTHR11384">
    <property type="entry name" value="ATP-BINDING CASSETTE, SUB-FAMILY D MEMBER"/>
    <property type="match status" value="1"/>
</dbReference>
<keyword evidence="3 8" id="KW-0812">Transmembrane</keyword>
<dbReference type="RefSeq" id="WP_207471302.1">
    <property type="nucleotide sequence ID" value="NZ_JAFNAW010000066.1"/>
</dbReference>
<gene>
    <name evidence="10" type="ORF">ACFOD7_15470</name>
</gene>
<keyword evidence="4" id="KW-0547">Nucleotide-binding</keyword>
<evidence type="ECO:0000259" key="9">
    <source>
        <dbReference type="PROSITE" id="PS50893"/>
    </source>
</evidence>
<dbReference type="PROSITE" id="PS00211">
    <property type="entry name" value="ABC_TRANSPORTER_1"/>
    <property type="match status" value="1"/>
</dbReference>
<reference evidence="11" key="1">
    <citation type="journal article" date="2019" name="Int. J. Syst. Evol. Microbiol.">
        <title>The Global Catalogue of Microorganisms (GCM) 10K type strain sequencing project: providing services to taxonomists for standard genome sequencing and annotation.</title>
        <authorList>
            <consortium name="The Broad Institute Genomics Platform"/>
            <consortium name="The Broad Institute Genome Sequencing Center for Infectious Disease"/>
            <person name="Wu L."/>
            <person name="Ma J."/>
        </authorList>
    </citation>
    <scope>NUCLEOTIDE SEQUENCE [LARGE SCALE GENOMIC DNA]</scope>
    <source>
        <strain evidence="11">KCTC 52239</strain>
    </source>
</reference>
<dbReference type="PROSITE" id="PS50893">
    <property type="entry name" value="ABC_TRANSPORTER_2"/>
    <property type="match status" value="1"/>
</dbReference>
<dbReference type="Gene3D" id="3.40.50.300">
    <property type="entry name" value="P-loop containing nucleotide triphosphate hydrolases"/>
    <property type="match status" value="1"/>
</dbReference>